<keyword evidence="4" id="KW-1185">Reference proteome</keyword>
<comment type="caution">
    <text evidence="3">The sequence shown here is derived from an EMBL/GenBank/DDBJ whole genome shotgun (WGS) entry which is preliminary data.</text>
</comment>
<gene>
    <name evidence="3" type="ORF">ACFSKP_17125</name>
</gene>
<name>A0ABW5D397_9BACT</name>
<dbReference type="InterPro" id="IPR028098">
    <property type="entry name" value="Glyco_trans_4-like_N"/>
</dbReference>
<proteinExistence type="predicted"/>
<dbReference type="CDD" id="cd03801">
    <property type="entry name" value="GT4_PimA-like"/>
    <property type="match status" value="1"/>
</dbReference>
<dbReference type="PANTHER" id="PTHR46401:SF2">
    <property type="entry name" value="GLYCOSYLTRANSFERASE WBBK-RELATED"/>
    <property type="match status" value="1"/>
</dbReference>
<sequence length="298" mass="34040">MKEQADNLMKNYNIHIEHFLIQKGGVMGYLKAVLQLKEYLNKNRVDIIHVHYGLWAFIAVLSKILTLHNYKIVITFHGSDINKSSERKIGLLASRFASHNILVSPKMAKYFRKKSTVIPCGIDTDVDLCFRDATRKKYGWSEDDFVILFSSSFSRKVKDPEFAFRIVEAFSTTTTRPVKFIELKGYSRNELTCLMQAADVLLLCSVSEGSPQVIKESILNSLPVLSNNVGDVDLICEGTDNCFIIDKKIEKYIECLKVLSSSKARVMNRDHVIMNFNNNLISQKIYSIYTQVLSYIVL</sequence>
<evidence type="ECO:0000259" key="2">
    <source>
        <dbReference type="Pfam" id="PF13439"/>
    </source>
</evidence>
<reference evidence="4" key="1">
    <citation type="journal article" date="2019" name="Int. J. Syst. Evol. Microbiol.">
        <title>The Global Catalogue of Microorganisms (GCM) 10K type strain sequencing project: providing services to taxonomists for standard genome sequencing and annotation.</title>
        <authorList>
            <consortium name="The Broad Institute Genomics Platform"/>
            <consortium name="The Broad Institute Genome Sequencing Center for Infectious Disease"/>
            <person name="Wu L."/>
            <person name="Ma J."/>
        </authorList>
    </citation>
    <scope>NUCLEOTIDE SEQUENCE [LARGE SCALE GENOMIC DNA]</scope>
    <source>
        <strain evidence="4">CGMCC 4.1782</strain>
    </source>
</reference>
<keyword evidence="1 3" id="KW-0808">Transferase</keyword>
<evidence type="ECO:0000256" key="1">
    <source>
        <dbReference type="ARBA" id="ARBA00022679"/>
    </source>
</evidence>
<accession>A0ABW5D397</accession>
<protein>
    <submittedName>
        <fullName evidence="3">Glycosyltransferase family 4 protein</fullName>
        <ecNumber evidence="3">2.4.-.-</ecNumber>
    </submittedName>
</protein>
<dbReference type="EC" id="2.4.-.-" evidence="3"/>
<feature type="domain" description="Glycosyltransferase subfamily 4-like N-terminal" evidence="2">
    <location>
        <begin position="28"/>
        <end position="125"/>
    </location>
</feature>
<dbReference type="SUPFAM" id="SSF53756">
    <property type="entry name" value="UDP-Glycosyltransferase/glycogen phosphorylase"/>
    <property type="match status" value="1"/>
</dbReference>
<dbReference type="RefSeq" id="WP_377497491.1">
    <property type="nucleotide sequence ID" value="NZ_JBHUIM010000002.1"/>
</dbReference>
<dbReference type="PANTHER" id="PTHR46401">
    <property type="entry name" value="GLYCOSYLTRANSFERASE WBBK-RELATED"/>
    <property type="match status" value="1"/>
</dbReference>
<dbReference type="GO" id="GO:0016757">
    <property type="term" value="F:glycosyltransferase activity"/>
    <property type="evidence" value="ECO:0007669"/>
    <property type="project" value="UniProtKB-KW"/>
</dbReference>
<dbReference type="Gene3D" id="3.40.50.2000">
    <property type="entry name" value="Glycogen Phosphorylase B"/>
    <property type="match status" value="2"/>
</dbReference>
<evidence type="ECO:0000313" key="4">
    <source>
        <dbReference type="Proteomes" id="UP001597374"/>
    </source>
</evidence>
<keyword evidence="3" id="KW-0328">Glycosyltransferase</keyword>
<dbReference type="Proteomes" id="UP001597374">
    <property type="component" value="Unassembled WGS sequence"/>
</dbReference>
<evidence type="ECO:0000313" key="3">
    <source>
        <dbReference type="EMBL" id="MFD2247994.1"/>
    </source>
</evidence>
<organism evidence="3 4">
    <name type="scientific">Pontibacter ruber</name>
    <dbReference type="NCBI Taxonomy" id="1343895"/>
    <lineage>
        <taxon>Bacteria</taxon>
        <taxon>Pseudomonadati</taxon>
        <taxon>Bacteroidota</taxon>
        <taxon>Cytophagia</taxon>
        <taxon>Cytophagales</taxon>
        <taxon>Hymenobacteraceae</taxon>
        <taxon>Pontibacter</taxon>
    </lineage>
</organism>
<dbReference type="EMBL" id="JBHUIM010000002">
    <property type="protein sequence ID" value="MFD2247994.1"/>
    <property type="molecule type" value="Genomic_DNA"/>
</dbReference>
<dbReference type="Pfam" id="PF13439">
    <property type="entry name" value="Glyco_transf_4"/>
    <property type="match status" value="1"/>
</dbReference>